<dbReference type="RefSeq" id="WP_152097710.1">
    <property type="nucleotide sequence ID" value="NZ_AP021861.1"/>
</dbReference>
<dbReference type="InterPro" id="IPR005805">
    <property type="entry name" value="Rieske_Fe-S_prot_C"/>
</dbReference>
<dbReference type="PROSITE" id="PS51296">
    <property type="entry name" value="RIESKE"/>
    <property type="match status" value="1"/>
</dbReference>
<name>A0A5K7XB68_9BACT</name>
<dbReference type="InterPro" id="IPR036922">
    <property type="entry name" value="Rieske_2Fe-2S_sf"/>
</dbReference>
<keyword evidence="1" id="KW-0001">2Fe-2S</keyword>
<dbReference type="Pfam" id="PF01266">
    <property type="entry name" value="DAO"/>
    <property type="match status" value="1"/>
</dbReference>
<dbReference type="SUPFAM" id="SSF51905">
    <property type="entry name" value="FAD/NAD(P)-binding domain"/>
    <property type="match status" value="1"/>
</dbReference>
<keyword evidence="5" id="KW-1015">Disulfide bond</keyword>
<dbReference type="GO" id="GO:0016020">
    <property type="term" value="C:membrane"/>
    <property type="evidence" value="ECO:0007669"/>
    <property type="project" value="InterPro"/>
</dbReference>
<evidence type="ECO:0000313" key="8">
    <source>
        <dbReference type="Proteomes" id="UP000326837"/>
    </source>
</evidence>
<evidence type="ECO:0000259" key="6">
    <source>
        <dbReference type="PROSITE" id="PS51296"/>
    </source>
</evidence>
<dbReference type="Pfam" id="PF00355">
    <property type="entry name" value="Rieske"/>
    <property type="match status" value="1"/>
</dbReference>
<dbReference type="InterPro" id="IPR038010">
    <property type="entry name" value="YhfW_C"/>
</dbReference>
<keyword evidence="8" id="KW-1185">Reference proteome</keyword>
<organism evidence="7 8">
    <name type="scientific">Lacipirellula parvula</name>
    <dbReference type="NCBI Taxonomy" id="2650471"/>
    <lineage>
        <taxon>Bacteria</taxon>
        <taxon>Pseudomonadati</taxon>
        <taxon>Planctomycetota</taxon>
        <taxon>Planctomycetia</taxon>
        <taxon>Pirellulales</taxon>
        <taxon>Lacipirellulaceae</taxon>
        <taxon>Lacipirellula</taxon>
    </lineage>
</organism>
<dbReference type="KEGG" id="lpav:PLANPX_1208"/>
<evidence type="ECO:0000256" key="1">
    <source>
        <dbReference type="ARBA" id="ARBA00022714"/>
    </source>
</evidence>
<evidence type="ECO:0000256" key="2">
    <source>
        <dbReference type="ARBA" id="ARBA00022723"/>
    </source>
</evidence>
<dbReference type="PRINTS" id="PR00162">
    <property type="entry name" value="RIESKE"/>
</dbReference>
<evidence type="ECO:0000256" key="4">
    <source>
        <dbReference type="ARBA" id="ARBA00023014"/>
    </source>
</evidence>
<dbReference type="FunFam" id="2.102.10.10:FF:000014">
    <property type="entry name" value="Oxidoreductase, FAD dependent"/>
    <property type="match status" value="1"/>
</dbReference>
<evidence type="ECO:0000256" key="3">
    <source>
        <dbReference type="ARBA" id="ARBA00023004"/>
    </source>
</evidence>
<evidence type="ECO:0000256" key="5">
    <source>
        <dbReference type="ARBA" id="ARBA00023157"/>
    </source>
</evidence>
<dbReference type="GO" id="GO:0051537">
    <property type="term" value="F:2 iron, 2 sulfur cluster binding"/>
    <property type="evidence" value="ECO:0007669"/>
    <property type="project" value="UniProtKB-KW"/>
</dbReference>
<dbReference type="GO" id="GO:0005737">
    <property type="term" value="C:cytoplasm"/>
    <property type="evidence" value="ECO:0007669"/>
    <property type="project" value="TreeGrafter"/>
</dbReference>
<dbReference type="Gene3D" id="3.30.9.10">
    <property type="entry name" value="D-Amino Acid Oxidase, subunit A, domain 2"/>
    <property type="match status" value="1"/>
</dbReference>
<protein>
    <submittedName>
        <fullName evidence="7">Putative oxidoreductase</fullName>
    </submittedName>
</protein>
<dbReference type="PANTHER" id="PTHR13847">
    <property type="entry name" value="SARCOSINE DEHYDROGENASE-RELATED"/>
    <property type="match status" value="1"/>
</dbReference>
<feature type="domain" description="Rieske" evidence="6">
    <location>
        <begin position="424"/>
        <end position="510"/>
    </location>
</feature>
<keyword evidence="3" id="KW-0408">Iron</keyword>
<gene>
    <name evidence="7" type="ORF">PLANPX_1208</name>
</gene>
<evidence type="ECO:0000313" key="7">
    <source>
        <dbReference type="EMBL" id="BBO31596.1"/>
    </source>
</evidence>
<dbReference type="AlphaFoldDB" id="A0A5K7XB68"/>
<dbReference type="InterPro" id="IPR006076">
    <property type="entry name" value="FAD-dep_OxRdtase"/>
</dbReference>
<dbReference type="InterPro" id="IPR017941">
    <property type="entry name" value="Rieske_2Fe-2S"/>
</dbReference>
<keyword evidence="2" id="KW-0479">Metal-binding</keyword>
<dbReference type="SUPFAM" id="SSF50022">
    <property type="entry name" value="ISP domain"/>
    <property type="match status" value="1"/>
</dbReference>
<accession>A0A5K7XB68</accession>
<dbReference type="CDD" id="cd03477">
    <property type="entry name" value="Rieske_YhfW_C"/>
    <property type="match status" value="1"/>
</dbReference>
<dbReference type="Proteomes" id="UP000326837">
    <property type="component" value="Chromosome"/>
</dbReference>
<dbReference type="Gene3D" id="2.102.10.10">
    <property type="entry name" value="Rieske [2Fe-2S] iron-sulphur domain"/>
    <property type="match status" value="1"/>
</dbReference>
<dbReference type="Gene3D" id="3.50.50.60">
    <property type="entry name" value="FAD/NAD(P)-binding domain"/>
    <property type="match status" value="1"/>
</dbReference>
<dbReference type="PANTHER" id="PTHR13847:SF281">
    <property type="entry name" value="FAD DEPENDENT OXIDOREDUCTASE DOMAIN-CONTAINING PROTEIN"/>
    <property type="match status" value="1"/>
</dbReference>
<keyword evidence="4" id="KW-0411">Iron-sulfur</keyword>
<dbReference type="InterPro" id="IPR036188">
    <property type="entry name" value="FAD/NAD-bd_sf"/>
</dbReference>
<proteinExistence type="predicted"/>
<dbReference type="EMBL" id="AP021861">
    <property type="protein sequence ID" value="BBO31596.1"/>
    <property type="molecule type" value="Genomic_DNA"/>
</dbReference>
<reference evidence="8" key="1">
    <citation type="submission" date="2019-10" db="EMBL/GenBank/DDBJ databases">
        <title>Lacipirellula parvula gen. nov., sp. nov., representing a lineage of planctomycetes widespread in freshwater anoxic habitats, and description of the family Lacipirellulaceae.</title>
        <authorList>
            <person name="Dedysh S.N."/>
            <person name="Kulichevskaya I.S."/>
            <person name="Beletsky A.V."/>
            <person name="Rakitin A.L."/>
            <person name="Mardanov A.V."/>
            <person name="Ivanova A.A."/>
            <person name="Saltykova V.X."/>
            <person name="Rijpstra W.I.C."/>
            <person name="Sinninghe Damste J.S."/>
            <person name="Ravin N.V."/>
        </authorList>
    </citation>
    <scope>NUCLEOTIDE SEQUENCE [LARGE SCALE GENOMIC DNA]</scope>
    <source>
        <strain evidence="8">PX69</strain>
    </source>
</reference>
<dbReference type="GO" id="GO:0046872">
    <property type="term" value="F:metal ion binding"/>
    <property type="evidence" value="ECO:0007669"/>
    <property type="project" value="UniProtKB-KW"/>
</dbReference>
<sequence>MERISPIATAENESIWGATVELPRSRRINSDLDCDVCVVGGGISGLTSAYLLAKEGQRVVLLDDGPLASGMTHVTTAHLSNVIDDRFVNMLSWHGESNTRLATESHASAIDFIERVSRELHVDCDFERLDAYLFAAPDHNDVDLHDEFDAALLAGVDVEWESRAPLTLHDTGPCLRFPRQARFHPFKYLDGMVRSFKRAGGKVFTNTHADKVTGGERAAVEIGEHRVQANAVIVATNSPINDMFALHTKQAPYMTYVVALRIPRGSIEDALYWDTLDAYHYVRLQPLDHSHDLLIVGGEDHKSGQATDTEERHQRLIDWASKRFPIGVVEFTWGGQCMETIDGLAFIGRNPLDADNVYVATGDSGMGITHGTIAGMLLSDLILGRENPWETLYSPSRKTLRAVSEFAKENLNVANQYLDWITPGEVKSTDEIEPGEGAILRRGMTKVAVCRDDDGKLTEVSAVCPHLGCIVHWNGAERSWDCPCHGSRFHADGEVINGPANINLAPSSKE</sequence>